<dbReference type="EMBL" id="JABXYM010000001">
    <property type="protein sequence ID" value="MCR6098172.1"/>
    <property type="molecule type" value="Genomic_DNA"/>
</dbReference>
<gene>
    <name evidence="1" type="ORF">HXA33_16650</name>
</gene>
<protein>
    <submittedName>
        <fullName evidence="1">Uncharacterized protein</fullName>
    </submittedName>
</protein>
<evidence type="ECO:0000313" key="1">
    <source>
        <dbReference type="EMBL" id="MCR6098172.1"/>
    </source>
</evidence>
<accession>A0A9Q4B539</accession>
<sequence length="49" mass="5460">MGDATGVDFSEAILNEAKETAYFQYLQKLLHYLARISLPNFVLVSTALP</sequence>
<dbReference type="RefSeq" id="WP_257822547.1">
    <property type="nucleotide sequence ID" value="NZ_JABXYM010000001.1"/>
</dbReference>
<proteinExistence type="predicted"/>
<reference evidence="1" key="1">
    <citation type="submission" date="2020-06" db="EMBL/GenBank/DDBJ databases">
        <title>Insight into the genomes of haloalkaliphilic bacilli from Kenyan soda lakes.</title>
        <authorList>
            <person name="Mwirichia R."/>
            <person name="Villamizar G.C."/>
            <person name="Poehlein A."/>
            <person name="Mugweru J."/>
            <person name="Kipnyargis A."/>
            <person name="Kiplimo D."/>
            <person name="Orwa P."/>
            <person name="Daniel R."/>
        </authorList>
    </citation>
    <scope>NUCLEOTIDE SEQUENCE</scope>
    <source>
        <strain evidence="1">B1096_S55</strain>
    </source>
</reference>
<keyword evidence="2" id="KW-1185">Reference proteome</keyword>
<organism evidence="1 2">
    <name type="scientific">Salipaludibacillus agaradhaerens</name>
    <name type="common">Bacillus agaradhaerens</name>
    <dbReference type="NCBI Taxonomy" id="76935"/>
    <lineage>
        <taxon>Bacteria</taxon>
        <taxon>Bacillati</taxon>
        <taxon>Bacillota</taxon>
        <taxon>Bacilli</taxon>
        <taxon>Bacillales</taxon>
        <taxon>Bacillaceae</taxon>
    </lineage>
</organism>
<name>A0A9Q4B539_SALAG</name>
<evidence type="ECO:0000313" key="2">
    <source>
        <dbReference type="Proteomes" id="UP001057753"/>
    </source>
</evidence>
<dbReference type="AlphaFoldDB" id="A0A9Q4B539"/>
<dbReference type="Proteomes" id="UP001057753">
    <property type="component" value="Unassembled WGS sequence"/>
</dbReference>
<comment type="caution">
    <text evidence="1">The sequence shown here is derived from an EMBL/GenBank/DDBJ whole genome shotgun (WGS) entry which is preliminary data.</text>
</comment>